<gene>
    <name evidence="10" type="ORF">MSYG_2979</name>
</gene>
<dbReference type="OMA" id="PLVFHNH"/>
<evidence type="ECO:0000256" key="9">
    <source>
        <dbReference type="RuleBase" id="RU367142"/>
    </source>
</evidence>
<comment type="subunit">
    <text evidence="9">Component of the TIM23 complex.</text>
</comment>
<keyword evidence="9" id="KW-0813">Transport</keyword>
<reference evidence="11" key="1">
    <citation type="journal article" date="2017" name="Nucleic Acids Res.">
        <title>Proteogenomics produces comprehensive and highly accurate protein-coding gene annotation in a complete genome assembly of Malassezia sympodialis.</title>
        <authorList>
            <person name="Zhu Y."/>
            <person name="Engstroem P.G."/>
            <person name="Tellgren-Roth C."/>
            <person name="Baudo C.D."/>
            <person name="Kennell J.C."/>
            <person name="Sun S."/>
            <person name="Billmyre R.B."/>
            <person name="Schroeder M.S."/>
            <person name="Andersson A."/>
            <person name="Holm T."/>
            <person name="Sigurgeirsson B."/>
            <person name="Wu G."/>
            <person name="Sankaranarayanan S.R."/>
            <person name="Siddharthan R."/>
            <person name="Sanyal K."/>
            <person name="Lundeberg J."/>
            <person name="Nystedt B."/>
            <person name="Boekhout T."/>
            <person name="Dawson T.L. Jr."/>
            <person name="Heitman J."/>
            <person name="Scheynius A."/>
            <person name="Lehtioe J."/>
        </authorList>
    </citation>
    <scope>NUCLEOTIDE SEQUENCE [LARGE SCALE GENOMIC DNA]</scope>
    <source>
        <strain evidence="11">ATCC 42132</strain>
    </source>
</reference>
<keyword evidence="9" id="KW-0811">Translocation</keyword>
<keyword evidence="9" id="KW-0653">Protein transport</keyword>
<keyword evidence="6 9" id="KW-1133">Transmembrane helix</keyword>
<evidence type="ECO:0000313" key="10">
    <source>
        <dbReference type="EMBL" id="SHO78632.1"/>
    </source>
</evidence>
<keyword evidence="7 9" id="KW-0496">Mitochondrion</keyword>
<name>A0A1M8A869_MALS4</name>
<dbReference type="InterPro" id="IPR013261">
    <property type="entry name" value="Tim21"/>
</dbReference>
<evidence type="ECO:0000256" key="4">
    <source>
        <dbReference type="ARBA" id="ARBA00022692"/>
    </source>
</evidence>
<evidence type="ECO:0000256" key="8">
    <source>
        <dbReference type="ARBA" id="ARBA00023136"/>
    </source>
</evidence>
<dbReference type="VEuPathDB" id="FungiDB:MSYG_2979"/>
<accession>A0A1M8A869</accession>
<dbReference type="Proteomes" id="UP000186303">
    <property type="component" value="Chromosome 4"/>
</dbReference>
<evidence type="ECO:0000256" key="6">
    <source>
        <dbReference type="ARBA" id="ARBA00022989"/>
    </source>
</evidence>
<keyword evidence="5" id="KW-0809">Transit peptide</keyword>
<keyword evidence="4 9" id="KW-0812">Transmembrane</keyword>
<keyword evidence="8 9" id="KW-0472">Membrane</keyword>
<dbReference type="GO" id="GO:0030150">
    <property type="term" value="P:protein import into mitochondrial matrix"/>
    <property type="evidence" value="ECO:0007669"/>
    <property type="project" value="UniProtKB-UniRule"/>
</dbReference>
<sequence>MSLSRFLRVPSIRQAGWTHSSTIFEPFCFRLTRSFATEPHPKPHENLSKEQAELLRLLREGEIKSRALQNEVPLGLAGEALQQGSRVGPSKIDKWVGLGKNWQDLSGRQKVARAAVGTSRLFVISAGALITLIIAYSLSTELFARNSPTVIFNEACKHIQKSDKVHEYLLEPYRFQTSLTTTRADFSPLNPPSHPHRPSQTVHSMRYVDPRTGAEKLVMHFYMEARDKDRPLSYWQHVRSGFLDGAQWLQHKALESYETAYEWWQQSSHPDESTLSSSTVATDPIATPSEPWWITKKLRGLVHGVGQVIGSTNDAVGLSKLDLAAGLRPEPGTFTEGEVHVELVKDERGVYQYQRFHIDIPHSRSPMCRRVYLDRRRGDLPTR</sequence>
<comment type="subcellular location">
    <subcellularLocation>
        <location evidence="9">Mitochondrion inner membrane</location>
        <topology evidence="9">Single-pass membrane protein</topology>
    </subcellularLocation>
    <subcellularLocation>
        <location evidence="1">Mitochondrion membrane</location>
        <topology evidence="1">Single-pass membrane protein</topology>
    </subcellularLocation>
</comment>
<protein>
    <recommendedName>
        <fullName evidence="3 9">Mitochondrial import inner membrane translocase subunit Tim21</fullName>
    </recommendedName>
</protein>
<keyword evidence="11" id="KW-1185">Reference proteome</keyword>
<evidence type="ECO:0000256" key="7">
    <source>
        <dbReference type="ARBA" id="ARBA00023128"/>
    </source>
</evidence>
<dbReference type="AlphaFoldDB" id="A0A1M8A869"/>
<dbReference type="GO" id="GO:0005744">
    <property type="term" value="C:TIM23 mitochondrial import inner membrane translocase complex"/>
    <property type="evidence" value="ECO:0007669"/>
    <property type="project" value="UniProtKB-UniRule"/>
</dbReference>
<dbReference type="PANTHER" id="PTHR13032:SF6">
    <property type="entry name" value="MITOCHONDRIAL IMPORT INNER MEMBRANE TRANSLOCASE SUBUNIT TIM21"/>
    <property type="match status" value="1"/>
</dbReference>
<dbReference type="EMBL" id="LT671824">
    <property type="protein sequence ID" value="SHO78632.1"/>
    <property type="molecule type" value="Genomic_DNA"/>
</dbReference>
<keyword evidence="9" id="KW-0999">Mitochondrion inner membrane</keyword>
<comment type="function">
    <text evidence="9">Essential component of the TIM23 complex, a complex that mediates the translocation of transit peptide-containing proteins across the mitochondrial inner membrane.</text>
</comment>
<evidence type="ECO:0000256" key="1">
    <source>
        <dbReference type="ARBA" id="ARBA00004304"/>
    </source>
</evidence>
<evidence type="ECO:0000256" key="3">
    <source>
        <dbReference type="ARBA" id="ARBA00020726"/>
    </source>
</evidence>
<comment type="similarity">
    <text evidence="2 9">Belongs to the TIM21 family.</text>
</comment>
<evidence type="ECO:0000256" key="5">
    <source>
        <dbReference type="ARBA" id="ARBA00022946"/>
    </source>
</evidence>
<evidence type="ECO:0000256" key="2">
    <source>
        <dbReference type="ARBA" id="ARBA00010867"/>
    </source>
</evidence>
<evidence type="ECO:0000313" key="11">
    <source>
        <dbReference type="Proteomes" id="UP000186303"/>
    </source>
</evidence>
<feature type="transmembrane region" description="Helical" evidence="9">
    <location>
        <begin position="118"/>
        <end position="138"/>
    </location>
</feature>
<dbReference type="Pfam" id="PF08294">
    <property type="entry name" value="TIM21"/>
    <property type="match status" value="1"/>
</dbReference>
<dbReference type="OrthoDB" id="436405at2759"/>
<proteinExistence type="inferred from homology"/>
<organism evidence="10 11">
    <name type="scientific">Malassezia sympodialis (strain ATCC 42132)</name>
    <name type="common">Atopic eczema-associated yeast</name>
    <dbReference type="NCBI Taxonomy" id="1230383"/>
    <lineage>
        <taxon>Eukaryota</taxon>
        <taxon>Fungi</taxon>
        <taxon>Dikarya</taxon>
        <taxon>Basidiomycota</taxon>
        <taxon>Ustilaginomycotina</taxon>
        <taxon>Malasseziomycetes</taxon>
        <taxon>Malasseziales</taxon>
        <taxon>Malasseziaceae</taxon>
        <taxon>Malassezia</taxon>
    </lineage>
</organism>
<dbReference type="Gene3D" id="3.10.450.320">
    <property type="entry name" value="Mitochondrial import inner membrane translocase subunit Tim21"/>
    <property type="match status" value="1"/>
</dbReference>
<dbReference type="PANTHER" id="PTHR13032">
    <property type="entry name" value="MITOCHONDRIAL IMPORT INNER MEMBRANE TRANSLOCASE SUBUNIT TIM21"/>
    <property type="match status" value="1"/>
</dbReference>
<dbReference type="InterPro" id="IPR038552">
    <property type="entry name" value="Tim21_IMS_sf"/>
</dbReference>